<name>A0AAV4U5P9_CAEEX</name>
<dbReference type="GO" id="GO:0005930">
    <property type="term" value="C:axoneme"/>
    <property type="evidence" value="ECO:0007669"/>
    <property type="project" value="UniProtKB-SubCell"/>
</dbReference>
<dbReference type="PANTHER" id="PTHR12086:SF12">
    <property type="entry name" value="EF-HAND DOMAIN-CONTAINING FAMILY MEMBER B"/>
    <property type="match status" value="1"/>
</dbReference>
<keyword evidence="8" id="KW-1185">Reference proteome</keyword>
<gene>
    <name evidence="7" type="primary">efhc2_1</name>
    <name evidence="7" type="ORF">CEXT_457111</name>
</gene>
<keyword evidence="4" id="KW-0206">Cytoskeleton</keyword>
<protein>
    <submittedName>
        <fullName evidence="7">EF-hand domain-containing family member C2</fullName>
    </submittedName>
</protein>
<evidence type="ECO:0000313" key="7">
    <source>
        <dbReference type="EMBL" id="GIY52980.1"/>
    </source>
</evidence>
<proteinExistence type="predicted"/>
<comment type="subcellular location">
    <subcellularLocation>
        <location evidence="1">Cytoplasm</location>
        <location evidence="1">Cytoskeleton</location>
        <location evidence="1">Cilium axoneme</location>
    </subcellularLocation>
</comment>
<organism evidence="7 8">
    <name type="scientific">Caerostris extrusa</name>
    <name type="common">Bark spider</name>
    <name type="synonym">Caerostris bankana</name>
    <dbReference type="NCBI Taxonomy" id="172846"/>
    <lineage>
        <taxon>Eukaryota</taxon>
        <taxon>Metazoa</taxon>
        <taxon>Ecdysozoa</taxon>
        <taxon>Arthropoda</taxon>
        <taxon>Chelicerata</taxon>
        <taxon>Arachnida</taxon>
        <taxon>Araneae</taxon>
        <taxon>Araneomorphae</taxon>
        <taxon>Entelegynae</taxon>
        <taxon>Araneoidea</taxon>
        <taxon>Araneidae</taxon>
        <taxon>Caerostris</taxon>
    </lineage>
</organism>
<evidence type="ECO:0000256" key="4">
    <source>
        <dbReference type="ARBA" id="ARBA00023212"/>
    </source>
</evidence>
<dbReference type="PANTHER" id="PTHR12086">
    <property type="entry name" value="EF-HAND DOMAIN C-TERMINAL CONTAINING PROTEIN"/>
    <property type="match status" value="1"/>
</dbReference>
<comment type="caution">
    <text evidence="7">The sequence shown here is derived from an EMBL/GenBank/DDBJ whole genome shotgun (WGS) entry which is preliminary data.</text>
</comment>
<dbReference type="AlphaFoldDB" id="A0AAV4U5P9"/>
<dbReference type="Gene3D" id="2.30.29.170">
    <property type="match status" value="1"/>
</dbReference>
<keyword evidence="2" id="KW-0963">Cytoplasm</keyword>
<evidence type="ECO:0000256" key="1">
    <source>
        <dbReference type="ARBA" id="ARBA00004430"/>
    </source>
</evidence>
<feature type="domain" description="DM10" evidence="6">
    <location>
        <begin position="113"/>
        <end position="221"/>
    </location>
</feature>
<dbReference type="InterPro" id="IPR040193">
    <property type="entry name" value="EFHC1/EFHC2/EFHB"/>
</dbReference>
<dbReference type="Pfam" id="PF06565">
    <property type="entry name" value="DM10_dom"/>
    <property type="match status" value="1"/>
</dbReference>
<evidence type="ECO:0000259" key="6">
    <source>
        <dbReference type="PROSITE" id="PS51336"/>
    </source>
</evidence>
<dbReference type="SMART" id="SM00676">
    <property type="entry name" value="DM10"/>
    <property type="match status" value="1"/>
</dbReference>
<keyword evidence="5" id="KW-0966">Cell projection</keyword>
<accession>A0AAV4U5P9</accession>
<evidence type="ECO:0000256" key="2">
    <source>
        <dbReference type="ARBA" id="ARBA00022490"/>
    </source>
</evidence>
<evidence type="ECO:0000313" key="8">
    <source>
        <dbReference type="Proteomes" id="UP001054945"/>
    </source>
</evidence>
<sequence>MKIWISGRPLIFLEQRYSCTIALNSQKKYYEDKFEKGSLYLCPLPETKRSRYNMIIQPQQVGDQIDSLFSWKLEGLKSHKKFLDLYEISSKLPHKIASRNLLKFHLNGRDGIECNVLKFVARVLTDNFIKRQSVFVVVFHLEDDTIEVCRYNPEFTQALRFGKEYLRRMKVVKPTTHPLNANNCLYQKTDFYVGSVICIDTEQFYLFDADEYTYKYMTEHCDEFPHSDIRTLMNKFRDLLREKNGWPSDSL</sequence>
<reference evidence="7 8" key="1">
    <citation type="submission" date="2021-06" db="EMBL/GenBank/DDBJ databases">
        <title>Caerostris extrusa draft genome.</title>
        <authorList>
            <person name="Kono N."/>
            <person name="Arakawa K."/>
        </authorList>
    </citation>
    <scope>NUCLEOTIDE SEQUENCE [LARGE SCALE GENOMIC DNA]</scope>
</reference>
<evidence type="ECO:0000256" key="5">
    <source>
        <dbReference type="ARBA" id="ARBA00023273"/>
    </source>
</evidence>
<dbReference type="EMBL" id="BPLR01012313">
    <property type="protein sequence ID" value="GIY52980.1"/>
    <property type="molecule type" value="Genomic_DNA"/>
</dbReference>
<dbReference type="InterPro" id="IPR006602">
    <property type="entry name" value="DM10_dom"/>
</dbReference>
<evidence type="ECO:0000256" key="3">
    <source>
        <dbReference type="ARBA" id="ARBA00022737"/>
    </source>
</evidence>
<dbReference type="Proteomes" id="UP001054945">
    <property type="component" value="Unassembled WGS sequence"/>
</dbReference>
<keyword evidence="3" id="KW-0677">Repeat</keyword>
<dbReference type="PROSITE" id="PS51336">
    <property type="entry name" value="DM10"/>
    <property type="match status" value="1"/>
</dbReference>